<name>R7AA57_9FIRM</name>
<dbReference type="GO" id="GO:0006508">
    <property type="term" value="P:proteolysis"/>
    <property type="evidence" value="ECO:0007669"/>
    <property type="project" value="InterPro"/>
</dbReference>
<organism evidence="4 5">
    <name type="scientific">Bacteroides pectinophilus CAG:437</name>
    <dbReference type="NCBI Taxonomy" id="1263051"/>
    <lineage>
        <taxon>Bacteria</taxon>
        <taxon>Bacillati</taxon>
        <taxon>Bacillota</taxon>
        <taxon>Clostridia</taxon>
        <taxon>Eubacteriales</taxon>
    </lineage>
</organism>
<evidence type="ECO:0000259" key="3">
    <source>
        <dbReference type="SMART" id="SM00645"/>
    </source>
</evidence>
<feature type="domain" description="Peptidase C1A papain C-terminal" evidence="3">
    <location>
        <begin position="181"/>
        <end position="403"/>
    </location>
</feature>
<dbReference type="InterPro" id="IPR012854">
    <property type="entry name" value="Cu_amine_oxidase-like_N"/>
</dbReference>
<keyword evidence="2" id="KW-1133">Transmembrane helix</keyword>
<comment type="similarity">
    <text evidence="1">Belongs to the peptidase C1 family.</text>
</comment>
<evidence type="ECO:0000256" key="2">
    <source>
        <dbReference type="SAM" id="Phobius"/>
    </source>
</evidence>
<dbReference type="Pfam" id="PF07833">
    <property type="entry name" value="Cu_amine_oxidN1"/>
    <property type="match status" value="1"/>
</dbReference>
<dbReference type="CDD" id="cd02619">
    <property type="entry name" value="Peptidase_C1"/>
    <property type="match status" value="1"/>
</dbReference>
<comment type="caution">
    <text evidence="4">The sequence shown here is derived from an EMBL/GenBank/DDBJ whole genome shotgun (WGS) entry which is preliminary data.</text>
</comment>
<dbReference type="InterPro" id="IPR040528">
    <property type="entry name" value="Lectin-like"/>
</dbReference>
<dbReference type="Pfam" id="PF00112">
    <property type="entry name" value="Peptidase_C1"/>
    <property type="match status" value="1"/>
</dbReference>
<dbReference type="SMART" id="SM00645">
    <property type="entry name" value="Pept_C1"/>
    <property type="match status" value="1"/>
</dbReference>
<feature type="transmembrane region" description="Helical" evidence="2">
    <location>
        <begin position="7"/>
        <end position="28"/>
    </location>
</feature>
<accession>R7AA57</accession>
<dbReference type="Gene3D" id="3.90.70.10">
    <property type="entry name" value="Cysteine proteinases"/>
    <property type="match status" value="1"/>
</dbReference>
<dbReference type="Pfam" id="PF18560">
    <property type="entry name" value="Lectin_like"/>
    <property type="match status" value="1"/>
</dbReference>
<evidence type="ECO:0000313" key="4">
    <source>
        <dbReference type="EMBL" id="CDD55225.1"/>
    </source>
</evidence>
<proteinExistence type="inferred from homology"/>
<evidence type="ECO:0000313" key="5">
    <source>
        <dbReference type="Proteomes" id="UP000018141"/>
    </source>
</evidence>
<dbReference type="Proteomes" id="UP000018141">
    <property type="component" value="Unassembled WGS sequence"/>
</dbReference>
<dbReference type="InterPro" id="IPR036582">
    <property type="entry name" value="Mao_N_sf"/>
</dbReference>
<keyword evidence="2" id="KW-0472">Membrane</keyword>
<dbReference type="SUPFAM" id="SSF55383">
    <property type="entry name" value="Copper amine oxidase, domain N"/>
    <property type="match status" value="1"/>
</dbReference>
<dbReference type="InterPro" id="IPR000668">
    <property type="entry name" value="Peptidase_C1A_C"/>
</dbReference>
<dbReference type="InterPro" id="IPR013128">
    <property type="entry name" value="Peptidase_C1A"/>
</dbReference>
<gene>
    <name evidence="4" type="ORF">BN656_00136</name>
</gene>
<protein>
    <recommendedName>
        <fullName evidence="3">Peptidase C1A papain C-terminal domain-containing protein</fullName>
    </recommendedName>
</protein>
<dbReference type="EMBL" id="CBHH010000002">
    <property type="protein sequence ID" value="CDD55225.1"/>
    <property type="molecule type" value="Genomic_DNA"/>
</dbReference>
<dbReference type="SUPFAM" id="SSF54001">
    <property type="entry name" value="Cysteine proteinases"/>
    <property type="match status" value="1"/>
</dbReference>
<sequence>MKDNKGLYLTLVVIAVVFVGVIFGGRLLREEIAVGQTVSNDERPAEWNMIIAQEINSRGIQLVLDGKEREVSKGQIIMNSDNQIMLDENLFTKDFQCAFACIDESSIIIMKGSARADIEIGTDFMTVGENVSQIKNAAQIIDGDAYVQAEVLEKAFGYGYKWDIDKNTVFLNDSKKSANVLPSRFTYADLDKLPSVRNQGRLSTCWAFAACTALESGLLPEEHYTFSVDNMSVNNGFKGTQADGGECMRAIAYLASWKGPVKEEDDPYGDGICNYDAKPVKHVQEVQIIDSKNFESIKKAVFLHGGVQTSIYTQMTSGSGYSRYYNKSNNAYCYIGTNRPNHDVVIVGWDDNYSKYNFNGTLEGDGAFICMNSWGSSFGDNGLFYVSYYDSNIGMHNVVYTGIQSTDNYEKIYQTDQCGWVGQMGYDDSTAYFSNVYTVKDDELLRAVSFYATGKATEYEIYLVNDFKSTASFDKMQFVQKGSFVNAGYYTVKLDKPVELAAGSQCAVIIKIKTPGSVRPVAIEYRADEYTADVVLDDGCGYVSLNGRSWEHVEESKNCNICLKMFTDSID</sequence>
<dbReference type="PANTHER" id="PTHR12411">
    <property type="entry name" value="CYSTEINE PROTEASE FAMILY C1-RELATED"/>
    <property type="match status" value="1"/>
</dbReference>
<keyword evidence="2" id="KW-0812">Transmembrane</keyword>
<dbReference type="GO" id="GO:0008234">
    <property type="term" value="F:cysteine-type peptidase activity"/>
    <property type="evidence" value="ECO:0007669"/>
    <property type="project" value="InterPro"/>
</dbReference>
<dbReference type="AlphaFoldDB" id="R7AA57"/>
<dbReference type="InterPro" id="IPR038765">
    <property type="entry name" value="Papain-like_cys_pep_sf"/>
</dbReference>
<evidence type="ECO:0000256" key="1">
    <source>
        <dbReference type="ARBA" id="ARBA00008455"/>
    </source>
</evidence>
<reference evidence="4" key="1">
    <citation type="submission" date="2012-11" db="EMBL/GenBank/DDBJ databases">
        <title>Dependencies among metagenomic species, viruses, plasmids and units of genetic variation.</title>
        <authorList>
            <person name="Nielsen H.B."/>
            <person name="Almeida M."/>
            <person name="Juncker A.S."/>
            <person name="Rasmussen S."/>
            <person name="Li J."/>
            <person name="Sunagawa S."/>
            <person name="Plichta D."/>
            <person name="Gautier L."/>
            <person name="Le Chatelier E."/>
            <person name="Peletier E."/>
            <person name="Bonde I."/>
            <person name="Nielsen T."/>
            <person name="Manichanh C."/>
            <person name="Arumugam M."/>
            <person name="Batto J."/>
            <person name="Santos M.B.Q.D."/>
            <person name="Blom N."/>
            <person name="Borruel N."/>
            <person name="Burgdorf K.S."/>
            <person name="Boumezbeur F."/>
            <person name="Casellas F."/>
            <person name="Dore J."/>
            <person name="Guarner F."/>
            <person name="Hansen T."/>
            <person name="Hildebrand F."/>
            <person name="Kaas R.S."/>
            <person name="Kennedy S."/>
            <person name="Kristiansen K."/>
            <person name="Kultima J.R."/>
            <person name="Leonard P."/>
            <person name="Levenez F."/>
            <person name="Lund O."/>
            <person name="Moumen B."/>
            <person name="Le Paslier D."/>
            <person name="Pons N."/>
            <person name="Pedersen O."/>
            <person name="Prifti E."/>
            <person name="Qin J."/>
            <person name="Raes J."/>
            <person name="Tap J."/>
            <person name="Tims S."/>
            <person name="Ussery D.W."/>
            <person name="Yamada T."/>
            <person name="MetaHit consortium"/>
            <person name="Renault P."/>
            <person name="Sicheritz-Ponten T."/>
            <person name="Bork P."/>
            <person name="Wang J."/>
            <person name="Brunak S."/>
            <person name="Ehrlich S.D."/>
        </authorList>
    </citation>
    <scope>NUCLEOTIDE SEQUENCE [LARGE SCALE GENOMIC DNA]</scope>
</reference>